<dbReference type="Ensembl" id="ENSCMIT00000026558.1">
    <property type="protein sequence ID" value="ENSCMIP00000026130.1"/>
    <property type="gene ID" value="ENSCMIG00000011471.1"/>
</dbReference>
<protein>
    <recommendedName>
        <fullName evidence="1">TASOR pseudo-PARP domain-containing protein</fullName>
    </recommendedName>
</protein>
<dbReference type="InterPro" id="IPR046432">
    <property type="entry name" value="TASOR"/>
</dbReference>
<dbReference type="Pfam" id="PF12509">
    <property type="entry name" value="DUF3715"/>
    <property type="match status" value="1"/>
</dbReference>
<dbReference type="InParanoid" id="A0A4W3IZU5"/>
<feature type="domain" description="TASOR pseudo-PARP" evidence="1">
    <location>
        <begin position="2"/>
        <end position="121"/>
    </location>
</feature>
<reference evidence="3" key="3">
    <citation type="journal article" date="2014" name="Nature">
        <title>Elephant shark genome provides unique insights into gnathostome evolution.</title>
        <authorList>
            <consortium name="International Elephant Shark Genome Sequencing Consortium"/>
            <person name="Venkatesh B."/>
            <person name="Lee A.P."/>
            <person name="Ravi V."/>
            <person name="Maurya A.K."/>
            <person name="Lian M.M."/>
            <person name="Swann J.B."/>
            <person name="Ohta Y."/>
            <person name="Flajnik M.F."/>
            <person name="Sutoh Y."/>
            <person name="Kasahara M."/>
            <person name="Hoon S."/>
            <person name="Gangu V."/>
            <person name="Roy S.W."/>
            <person name="Irimia M."/>
            <person name="Korzh V."/>
            <person name="Kondrychyn I."/>
            <person name="Lim Z.W."/>
            <person name="Tay B.H."/>
            <person name="Tohari S."/>
            <person name="Kong K.W."/>
            <person name="Ho S."/>
            <person name="Lorente-Galdos B."/>
            <person name="Quilez J."/>
            <person name="Marques-Bonet T."/>
            <person name="Raney B.J."/>
            <person name="Ingham P.W."/>
            <person name="Tay A."/>
            <person name="Hillier L.W."/>
            <person name="Minx P."/>
            <person name="Boehm T."/>
            <person name="Wilson R.K."/>
            <person name="Brenner S."/>
            <person name="Warren W.C."/>
        </authorList>
    </citation>
    <scope>NUCLEOTIDE SEQUENCE [LARGE SCALE GENOMIC DNA]</scope>
</reference>
<reference evidence="2" key="4">
    <citation type="submission" date="2025-08" db="UniProtKB">
        <authorList>
            <consortium name="Ensembl"/>
        </authorList>
    </citation>
    <scope>IDENTIFICATION</scope>
</reference>
<dbReference type="PANTHER" id="PTHR16207">
    <property type="entry name" value="SET DOMAIN-CONTAINING PROTEIN"/>
    <property type="match status" value="1"/>
</dbReference>
<keyword evidence="3" id="KW-1185">Reference proteome</keyword>
<dbReference type="GO" id="GO:0045814">
    <property type="term" value="P:negative regulation of gene expression, epigenetic"/>
    <property type="evidence" value="ECO:0007669"/>
    <property type="project" value="InterPro"/>
</dbReference>
<accession>A0A4W3IZU5</accession>
<name>A0A4W3IZU5_CALMI</name>
<organism evidence="2 3">
    <name type="scientific">Callorhinchus milii</name>
    <name type="common">Ghost shark</name>
    <dbReference type="NCBI Taxonomy" id="7868"/>
    <lineage>
        <taxon>Eukaryota</taxon>
        <taxon>Metazoa</taxon>
        <taxon>Chordata</taxon>
        <taxon>Craniata</taxon>
        <taxon>Vertebrata</taxon>
        <taxon>Chondrichthyes</taxon>
        <taxon>Holocephali</taxon>
        <taxon>Chimaeriformes</taxon>
        <taxon>Callorhinchidae</taxon>
        <taxon>Callorhinchus</taxon>
    </lineage>
</organism>
<dbReference type="GeneTree" id="ENSGT00530000063735"/>
<evidence type="ECO:0000313" key="3">
    <source>
        <dbReference type="Proteomes" id="UP000314986"/>
    </source>
</evidence>
<sequence length="144" mass="16063">AKVVCQEGLGVGHSAITTLGDPTKGVYLCRYSDFLHPAPWLHKESGCLVIFKVIQGRVKSVAENYTDDFTSPSPGYDCHVSPNLRNDVSCATASRFELTQYYVYEFGQSDGFLRCPRQLCPYALVEFQYCGGARAMRESVDEEM</sequence>
<evidence type="ECO:0000259" key="1">
    <source>
        <dbReference type="Pfam" id="PF12509"/>
    </source>
</evidence>
<evidence type="ECO:0000313" key="2">
    <source>
        <dbReference type="Ensembl" id="ENSCMIP00000026130.1"/>
    </source>
</evidence>
<reference evidence="3" key="2">
    <citation type="journal article" date="2007" name="PLoS Biol.">
        <title>Survey sequencing and comparative analysis of the elephant shark (Callorhinchus milii) genome.</title>
        <authorList>
            <person name="Venkatesh B."/>
            <person name="Kirkness E.F."/>
            <person name="Loh Y.H."/>
            <person name="Halpern A.L."/>
            <person name="Lee A.P."/>
            <person name="Johnson J."/>
            <person name="Dandona N."/>
            <person name="Viswanathan L.D."/>
            <person name="Tay A."/>
            <person name="Venter J.C."/>
            <person name="Strausberg R.L."/>
            <person name="Brenner S."/>
        </authorList>
    </citation>
    <scope>NUCLEOTIDE SEQUENCE [LARGE SCALE GENOMIC DNA]</scope>
</reference>
<dbReference type="GO" id="GO:0005654">
    <property type="term" value="C:nucleoplasm"/>
    <property type="evidence" value="ECO:0007669"/>
    <property type="project" value="TreeGrafter"/>
</dbReference>
<reference evidence="3" key="1">
    <citation type="journal article" date="2006" name="Science">
        <title>Ancient noncoding elements conserved in the human genome.</title>
        <authorList>
            <person name="Venkatesh B."/>
            <person name="Kirkness E.F."/>
            <person name="Loh Y.H."/>
            <person name="Halpern A.L."/>
            <person name="Lee A.P."/>
            <person name="Johnson J."/>
            <person name="Dandona N."/>
            <person name="Viswanathan L.D."/>
            <person name="Tay A."/>
            <person name="Venter J.C."/>
            <person name="Strausberg R.L."/>
            <person name="Brenner S."/>
        </authorList>
    </citation>
    <scope>NUCLEOTIDE SEQUENCE [LARGE SCALE GENOMIC DNA]</scope>
</reference>
<dbReference type="AlphaFoldDB" id="A0A4W3IZU5"/>
<dbReference type="PANTHER" id="PTHR16207:SF10">
    <property type="entry name" value="PROTEIN TASOR 2"/>
    <property type="match status" value="1"/>
</dbReference>
<proteinExistence type="predicted"/>
<dbReference type="InterPro" id="IPR022188">
    <property type="entry name" value="TASOR_DUF3715"/>
</dbReference>
<reference evidence="2" key="5">
    <citation type="submission" date="2025-09" db="UniProtKB">
        <authorList>
            <consortium name="Ensembl"/>
        </authorList>
    </citation>
    <scope>IDENTIFICATION</scope>
</reference>
<dbReference type="OMA" id="RNDVSCA"/>
<dbReference type="Proteomes" id="UP000314986">
    <property type="component" value="Unassembled WGS sequence"/>
</dbReference>